<evidence type="ECO:0000256" key="1">
    <source>
        <dbReference type="ARBA" id="ARBA00004417"/>
    </source>
</evidence>
<dbReference type="InterPro" id="IPR013563">
    <property type="entry name" value="Oligopep_ABC_C"/>
</dbReference>
<dbReference type="SMART" id="SM00382">
    <property type="entry name" value="AAA"/>
    <property type="match status" value="1"/>
</dbReference>
<keyword evidence="8" id="KW-0406">Ion transport</keyword>
<evidence type="ECO:0000313" key="16">
    <source>
        <dbReference type="Proteomes" id="UP000460549"/>
    </source>
</evidence>
<keyword evidence="3" id="KW-0813">Transport</keyword>
<evidence type="ECO:0000256" key="6">
    <source>
        <dbReference type="ARBA" id="ARBA00022840"/>
    </source>
</evidence>
<dbReference type="PROSITE" id="PS00211">
    <property type="entry name" value="ABC_TRANSPORTER_1"/>
    <property type="match status" value="1"/>
</dbReference>
<protein>
    <recommendedName>
        <fullName evidence="12">Nickel import system ATP-binding protein NikD</fullName>
        <ecNumber evidence="11">7.2.2.11</ecNumber>
    </recommendedName>
</protein>
<name>A0A7X2PEY5_9SPIO</name>
<dbReference type="Gene3D" id="3.40.50.300">
    <property type="entry name" value="P-loop containing nucleotide triphosphate hydrolases"/>
    <property type="match status" value="1"/>
</dbReference>
<dbReference type="PANTHER" id="PTHR43297">
    <property type="entry name" value="OLIGOPEPTIDE TRANSPORT ATP-BINDING PROTEIN APPD"/>
    <property type="match status" value="1"/>
</dbReference>
<keyword evidence="7" id="KW-1278">Translocase</keyword>
<dbReference type="GO" id="GO:0005886">
    <property type="term" value="C:plasma membrane"/>
    <property type="evidence" value="ECO:0007669"/>
    <property type="project" value="UniProtKB-SubCell"/>
</dbReference>
<evidence type="ECO:0000256" key="7">
    <source>
        <dbReference type="ARBA" id="ARBA00022967"/>
    </source>
</evidence>
<dbReference type="Proteomes" id="UP000460549">
    <property type="component" value="Unassembled WGS sequence"/>
</dbReference>
<dbReference type="InterPro" id="IPR017871">
    <property type="entry name" value="ABC_transporter-like_CS"/>
</dbReference>
<reference evidence="15 16" key="1">
    <citation type="submission" date="2019-08" db="EMBL/GenBank/DDBJ databases">
        <title>In-depth cultivation of the pig gut microbiome towards novel bacterial diversity and tailored functional studies.</title>
        <authorList>
            <person name="Wylensek D."/>
            <person name="Hitch T.C.A."/>
            <person name="Clavel T."/>
        </authorList>
    </citation>
    <scope>NUCLEOTIDE SEQUENCE [LARGE SCALE GENOMIC DNA]</scope>
    <source>
        <strain evidence="15 16">NM-380-WT-3C1</strain>
    </source>
</reference>
<dbReference type="PROSITE" id="PS50893">
    <property type="entry name" value="ABC_TRANSPORTER_2"/>
    <property type="match status" value="1"/>
</dbReference>
<dbReference type="GO" id="GO:0015833">
    <property type="term" value="P:peptide transport"/>
    <property type="evidence" value="ECO:0007669"/>
    <property type="project" value="InterPro"/>
</dbReference>
<evidence type="ECO:0000256" key="2">
    <source>
        <dbReference type="ARBA" id="ARBA00005417"/>
    </source>
</evidence>
<dbReference type="AlphaFoldDB" id="A0A7X2PEY5"/>
<evidence type="ECO:0000313" key="15">
    <source>
        <dbReference type="EMBL" id="MSU07173.1"/>
    </source>
</evidence>
<comment type="similarity">
    <text evidence="2">Belongs to the ABC transporter superfamily.</text>
</comment>
<dbReference type="InterPro" id="IPR003439">
    <property type="entry name" value="ABC_transporter-like_ATP-bd"/>
</dbReference>
<keyword evidence="16" id="KW-1185">Reference proteome</keyword>
<evidence type="ECO:0000256" key="3">
    <source>
        <dbReference type="ARBA" id="ARBA00022448"/>
    </source>
</evidence>
<dbReference type="InterPro" id="IPR050388">
    <property type="entry name" value="ABC_Ni/Peptide_Import"/>
</dbReference>
<comment type="caution">
    <text evidence="15">The sequence shown here is derived from an EMBL/GenBank/DDBJ whole genome shotgun (WGS) entry which is preliminary data.</text>
</comment>
<dbReference type="EMBL" id="VUNN01000029">
    <property type="protein sequence ID" value="MSU07173.1"/>
    <property type="molecule type" value="Genomic_DNA"/>
</dbReference>
<dbReference type="PANTHER" id="PTHR43297:SF13">
    <property type="entry name" value="NICKEL ABC TRANSPORTER, ATP-BINDING PROTEIN"/>
    <property type="match status" value="1"/>
</dbReference>
<dbReference type="GO" id="GO:0016887">
    <property type="term" value="F:ATP hydrolysis activity"/>
    <property type="evidence" value="ECO:0007669"/>
    <property type="project" value="InterPro"/>
</dbReference>
<feature type="domain" description="ABC transporter" evidence="14">
    <location>
        <begin position="10"/>
        <end position="257"/>
    </location>
</feature>
<evidence type="ECO:0000256" key="8">
    <source>
        <dbReference type="ARBA" id="ARBA00023065"/>
    </source>
</evidence>
<keyword evidence="4" id="KW-1003">Cell membrane</keyword>
<dbReference type="CDD" id="cd03257">
    <property type="entry name" value="ABC_NikE_OppD_transporters"/>
    <property type="match status" value="1"/>
</dbReference>
<dbReference type="InterPro" id="IPR003593">
    <property type="entry name" value="AAA+_ATPase"/>
</dbReference>
<evidence type="ECO:0000256" key="13">
    <source>
        <dbReference type="ARBA" id="ARBA00048610"/>
    </source>
</evidence>
<keyword evidence="6 15" id="KW-0067">ATP-binding</keyword>
<evidence type="ECO:0000256" key="5">
    <source>
        <dbReference type="ARBA" id="ARBA00022741"/>
    </source>
</evidence>
<keyword evidence="5" id="KW-0547">Nucleotide-binding</keyword>
<evidence type="ECO:0000259" key="14">
    <source>
        <dbReference type="PROSITE" id="PS50893"/>
    </source>
</evidence>
<dbReference type="EC" id="7.2.2.11" evidence="11"/>
<dbReference type="NCBIfam" id="TIGR01727">
    <property type="entry name" value="oligo_HPY"/>
    <property type="match status" value="1"/>
</dbReference>
<organism evidence="15 16">
    <name type="scientific">Bullifex porci</name>
    <dbReference type="NCBI Taxonomy" id="2606638"/>
    <lineage>
        <taxon>Bacteria</taxon>
        <taxon>Pseudomonadati</taxon>
        <taxon>Spirochaetota</taxon>
        <taxon>Spirochaetia</taxon>
        <taxon>Spirochaetales</taxon>
        <taxon>Spirochaetaceae</taxon>
        <taxon>Bullifex</taxon>
    </lineage>
</organism>
<dbReference type="Pfam" id="PF08352">
    <property type="entry name" value="oligo_HPY"/>
    <property type="match status" value="1"/>
</dbReference>
<dbReference type="SUPFAM" id="SSF52540">
    <property type="entry name" value="P-loop containing nucleoside triphosphate hydrolases"/>
    <property type="match status" value="1"/>
</dbReference>
<evidence type="ECO:0000256" key="11">
    <source>
        <dbReference type="ARBA" id="ARBA00039098"/>
    </source>
</evidence>
<accession>A0A7X2PEY5</accession>
<sequence length="326" mass="35976">MERSPMSDILKLNKISAHDDARTLLKDVSLSLGENETIAFIGESGSGKTITLKAILGLLPDDIKISHGSVEICGKDIYSLNKKEKRRFLGSHIGFVAQNTVNYLHPLLRVGVQMTDGYITFNGKKSKSEAYEKAAKLLTSVGIQDPDRVLSSYPSQLSGGMRQRVNIATALMMNPSMLLSDEPTTALDKVVQKQVIDLYLSLLKERALSLVLVSHDLFFVNKIADKVAVFYSGQVVEIGLKDEVLSNPLHPYTKALLALSPSMDMDKRKPLNEIKGYISEEDRSRVGCPFFSRCPYSSKSCEQEVKESFVTPTHCVKCTLISGGQI</sequence>
<proteinExistence type="inferred from homology"/>
<comment type="subunit">
    <text evidence="10">The complex is composed of two ATP-binding proteins (NikD and NikE), two transmembrane proteins (NikB and NikC) and a solute-binding protein (NikA).</text>
</comment>
<evidence type="ECO:0000256" key="4">
    <source>
        <dbReference type="ARBA" id="ARBA00022475"/>
    </source>
</evidence>
<evidence type="ECO:0000256" key="9">
    <source>
        <dbReference type="ARBA" id="ARBA00023136"/>
    </source>
</evidence>
<dbReference type="GO" id="GO:0005524">
    <property type="term" value="F:ATP binding"/>
    <property type="evidence" value="ECO:0007669"/>
    <property type="project" value="UniProtKB-KW"/>
</dbReference>
<comment type="subcellular location">
    <subcellularLocation>
        <location evidence="1">Cell inner membrane</location>
        <topology evidence="1">Peripheral membrane protein</topology>
    </subcellularLocation>
</comment>
<dbReference type="Pfam" id="PF00005">
    <property type="entry name" value="ABC_tran"/>
    <property type="match status" value="1"/>
</dbReference>
<evidence type="ECO:0000256" key="12">
    <source>
        <dbReference type="ARBA" id="ARBA00044143"/>
    </source>
</evidence>
<gene>
    <name evidence="15" type="ORF">FYJ80_10415</name>
</gene>
<comment type="catalytic activity">
    <reaction evidence="13">
        <text>Ni(2+)(out) + ATP + H2O = Ni(2+)(in) + ADP + phosphate + H(+)</text>
        <dbReference type="Rhea" id="RHEA:15557"/>
        <dbReference type="ChEBI" id="CHEBI:15377"/>
        <dbReference type="ChEBI" id="CHEBI:15378"/>
        <dbReference type="ChEBI" id="CHEBI:30616"/>
        <dbReference type="ChEBI" id="CHEBI:43474"/>
        <dbReference type="ChEBI" id="CHEBI:49786"/>
        <dbReference type="ChEBI" id="CHEBI:456216"/>
        <dbReference type="EC" id="7.2.2.11"/>
    </reaction>
    <physiologicalReaction direction="left-to-right" evidence="13">
        <dbReference type="Rhea" id="RHEA:15558"/>
    </physiologicalReaction>
</comment>
<keyword evidence="9" id="KW-0472">Membrane</keyword>
<dbReference type="GO" id="GO:0015413">
    <property type="term" value="F:ABC-type nickel transporter activity"/>
    <property type="evidence" value="ECO:0007669"/>
    <property type="project" value="UniProtKB-EC"/>
</dbReference>
<evidence type="ECO:0000256" key="10">
    <source>
        <dbReference type="ARBA" id="ARBA00038669"/>
    </source>
</evidence>
<dbReference type="InterPro" id="IPR027417">
    <property type="entry name" value="P-loop_NTPase"/>
</dbReference>